<dbReference type="Pfam" id="PF13505">
    <property type="entry name" value="OMP_b-brl"/>
    <property type="match status" value="1"/>
</dbReference>
<feature type="chain" id="PRO_5047367050" evidence="2">
    <location>
        <begin position="24"/>
        <end position="205"/>
    </location>
</feature>
<dbReference type="SUPFAM" id="SSF56925">
    <property type="entry name" value="OMPA-like"/>
    <property type="match status" value="1"/>
</dbReference>
<evidence type="ECO:0000313" key="4">
    <source>
        <dbReference type="EMBL" id="MBF0637160.1"/>
    </source>
</evidence>
<organism evidence="4 5">
    <name type="scientific">Prosthecochloris ethylica</name>
    <dbReference type="NCBI Taxonomy" id="2743976"/>
    <lineage>
        <taxon>Bacteria</taxon>
        <taxon>Pseudomonadati</taxon>
        <taxon>Chlorobiota</taxon>
        <taxon>Chlorobiia</taxon>
        <taxon>Chlorobiales</taxon>
        <taxon>Chlorobiaceae</taxon>
        <taxon>Prosthecochloris</taxon>
    </lineage>
</organism>
<evidence type="ECO:0000256" key="2">
    <source>
        <dbReference type="SAM" id="SignalP"/>
    </source>
</evidence>
<dbReference type="Gene3D" id="2.40.160.20">
    <property type="match status" value="1"/>
</dbReference>
<protein>
    <submittedName>
        <fullName evidence="4">Porin family protein</fullName>
    </submittedName>
</protein>
<evidence type="ECO:0000259" key="3">
    <source>
        <dbReference type="Pfam" id="PF13505"/>
    </source>
</evidence>
<dbReference type="RefSeq" id="WP_175187573.1">
    <property type="nucleotide sequence ID" value="NZ_JABVZQ010000012.1"/>
</dbReference>
<feature type="signal peptide" evidence="2">
    <location>
        <begin position="1"/>
        <end position="23"/>
    </location>
</feature>
<name>A0ABR9XT61_9CHLB</name>
<comment type="caution">
    <text evidence="4">The sequence shown here is derived from an EMBL/GenBank/DDBJ whole genome shotgun (WGS) entry which is preliminary data.</text>
</comment>
<dbReference type="InterPro" id="IPR011250">
    <property type="entry name" value="OMP/PagP_B-barrel"/>
</dbReference>
<keyword evidence="5" id="KW-1185">Reference proteome</keyword>
<reference evidence="4 5" key="1">
    <citation type="journal article" date="2020" name="Microorganisms">
        <title>Simultaneous Genome Sequencing of Prosthecochloris ethylica and Desulfuromonas acetoxidans within a Syntrophic Mixture Reveals Unique Pili and Protein Interactions.</title>
        <authorList>
            <person name="Kyndt J.A."/>
            <person name="Van Beeumen J.J."/>
            <person name="Meyer T.E."/>
        </authorList>
    </citation>
    <scope>NUCLEOTIDE SEQUENCE [LARGE SCALE GENOMIC DNA]</scope>
    <source>
        <strain evidence="4 5">N3</strain>
    </source>
</reference>
<feature type="domain" description="Outer membrane protein beta-barrel" evidence="3">
    <location>
        <begin position="16"/>
        <end position="200"/>
    </location>
</feature>
<proteinExistence type="predicted"/>
<evidence type="ECO:0000313" key="5">
    <source>
        <dbReference type="Proteomes" id="UP000619838"/>
    </source>
</evidence>
<keyword evidence="1 2" id="KW-0732">Signal</keyword>
<dbReference type="EMBL" id="JADGII010000013">
    <property type="protein sequence ID" value="MBF0637160.1"/>
    <property type="molecule type" value="Genomic_DNA"/>
</dbReference>
<accession>A0ABR9XT61</accession>
<evidence type="ECO:0000256" key="1">
    <source>
        <dbReference type="ARBA" id="ARBA00022729"/>
    </source>
</evidence>
<dbReference type="InterPro" id="IPR027385">
    <property type="entry name" value="Beta-barrel_OMP"/>
</dbReference>
<sequence length="205" mass="21924">MGRKLAAGLICSCCVLFSPCADADAGSPYAGLTFGKAYLNDSGIKGSDADIDYDDGEGYCYAHGLEFGNVRIEGELGYQKNDFARLESGALPEEAENGDLSILSLLGNAYYTFGSLDNRVMPIVSAGVGVASIDIENETTDFDDGDLVLACQVGAGLGFRVSDTVTLTTMYRYFTAEDPNFSEDETDMELDISSHNVMMGVKINF</sequence>
<dbReference type="Proteomes" id="UP000619838">
    <property type="component" value="Unassembled WGS sequence"/>
</dbReference>
<gene>
    <name evidence="4" type="ORF">INT08_08255</name>
</gene>